<evidence type="ECO:0000313" key="2">
    <source>
        <dbReference type="EMBL" id="OAQ84260.1"/>
    </source>
</evidence>
<feature type="chain" id="PRO_5008103214" evidence="1">
    <location>
        <begin position="18"/>
        <end position="142"/>
    </location>
</feature>
<gene>
    <name evidence="2" type="ORF">VFPBJ_03028</name>
</gene>
<reference evidence="2 3" key="1">
    <citation type="submission" date="2016-01" db="EMBL/GenBank/DDBJ databases">
        <title>Biosynthesis of antibiotic leucinostatins and their inhibition on Phytophthora in bio-control Purpureocillium lilacinum.</title>
        <authorList>
            <person name="Wang G."/>
            <person name="Liu Z."/>
            <person name="Lin R."/>
            <person name="Li E."/>
            <person name="Mao Z."/>
            <person name="Ling J."/>
            <person name="Yin W."/>
            <person name="Xie B."/>
        </authorList>
    </citation>
    <scope>NUCLEOTIDE SEQUENCE [LARGE SCALE GENOMIC DNA]</scope>
    <source>
        <strain evidence="2">PLBJ-1</strain>
    </source>
</reference>
<accession>A0A179H3V6</accession>
<organism evidence="2 3">
    <name type="scientific">Purpureocillium lilacinum</name>
    <name type="common">Paecilomyces lilacinus</name>
    <dbReference type="NCBI Taxonomy" id="33203"/>
    <lineage>
        <taxon>Eukaryota</taxon>
        <taxon>Fungi</taxon>
        <taxon>Dikarya</taxon>
        <taxon>Ascomycota</taxon>
        <taxon>Pezizomycotina</taxon>
        <taxon>Sordariomycetes</taxon>
        <taxon>Hypocreomycetidae</taxon>
        <taxon>Hypocreales</taxon>
        <taxon>Ophiocordycipitaceae</taxon>
        <taxon>Purpureocillium</taxon>
    </lineage>
</organism>
<evidence type="ECO:0000313" key="3">
    <source>
        <dbReference type="Proteomes" id="UP000078240"/>
    </source>
</evidence>
<dbReference type="EMBL" id="LSBH01000002">
    <property type="protein sequence ID" value="OAQ84260.1"/>
    <property type="molecule type" value="Genomic_DNA"/>
</dbReference>
<dbReference type="Proteomes" id="UP000078240">
    <property type="component" value="Unassembled WGS sequence"/>
</dbReference>
<dbReference type="AlphaFoldDB" id="A0A179H3V6"/>
<proteinExistence type="predicted"/>
<feature type="signal peptide" evidence="1">
    <location>
        <begin position="1"/>
        <end position="17"/>
    </location>
</feature>
<comment type="caution">
    <text evidence="2">The sequence shown here is derived from an EMBL/GenBank/DDBJ whole genome shotgun (WGS) entry which is preliminary data.</text>
</comment>
<sequence length="142" mass="15781">MHLQFVFAAVLVAGAGAAESVQDVKCIRCQARGGVNTEAILEDLKRGMKDDDKFGNYEPMFCDKEAKGKGVVECAFMSDLKMMKQGFITGKEVKELADLFLTKNKEKKCHNRCMKIDWHKNGQKVGVFSLDSGNTDCLGKCY</sequence>
<name>A0A179H3V6_PURLI</name>
<keyword evidence="1" id="KW-0732">Signal</keyword>
<evidence type="ECO:0000256" key="1">
    <source>
        <dbReference type="SAM" id="SignalP"/>
    </source>
</evidence>
<protein>
    <submittedName>
        <fullName evidence="2">Uncharacterized protein</fullName>
    </submittedName>
</protein>